<protein>
    <submittedName>
        <fullName evidence="1">Uncharacterized protein</fullName>
    </submittedName>
</protein>
<dbReference type="EMBL" id="GBRH01200090">
    <property type="protein sequence ID" value="JAD97805.1"/>
    <property type="molecule type" value="Transcribed_RNA"/>
</dbReference>
<proteinExistence type="predicted"/>
<name>A0A0A9EIW0_ARUDO</name>
<reference evidence="1" key="2">
    <citation type="journal article" date="2015" name="Data Brief">
        <title>Shoot transcriptome of the giant reed, Arundo donax.</title>
        <authorList>
            <person name="Barrero R.A."/>
            <person name="Guerrero F.D."/>
            <person name="Moolhuijzen P."/>
            <person name="Goolsby J.A."/>
            <person name="Tidwell J."/>
            <person name="Bellgard S.E."/>
            <person name="Bellgard M.I."/>
        </authorList>
    </citation>
    <scope>NUCLEOTIDE SEQUENCE</scope>
    <source>
        <tissue evidence="1">Shoot tissue taken approximately 20 cm above the soil surface</tissue>
    </source>
</reference>
<reference evidence="1" key="1">
    <citation type="submission" date="2014-09" db="EMBL/GenBank/DDBJ databases">
        <authorList>
            <person name="Magalhaes I.L.F."/>
            <person name="Oliveira U."/>
            <person name="Santos F.R."/>
            <person name="Vidigal T.H.D.A."/>
            <person name="Brescovit A.D."/>
            <person name="Santos A.J."/>
        </authorList>
    </citation>
    <scope>NUCLEOTIDE SEQUENCE</scope>
    <source>
        <tissue evidence="1">Shoot tissue taken approximately 20 cm above the soil surface</tissue>
    </source>
</reference>
<accession>A0A0A9EIW0</accession>
<organism evidence="1">
    <name type="scientific">Arundo donax</name>
    <name type="common">Giant reed</name>
    <name type="synonym">Donax arundinaceus</name>
    <dbReference type="NCBI Taxonomy" id="35708"/>
    <lineage>
        <taxon>Eukaryota</taxon>
        <taxon>Viridiplantae</taxon>
        <taxon>Streptophyta</taxon>
        <taxon>Embryophyta</taxon>
        <taxon>Tracheophyta</taxon>
        <taxon>Spermatophyta</taxon>
        <taxon>Magnoliopsida</taxon>
        <taxon>Liliopsida</taxon>
        <taxon>Poales</taxon>
        <taxon>Poaceae</taxon>
        <taxon>PACMAD clade</taxon>
        <taxon>Arundinoideae</taxon>
        <taxon>Arundineae</taxon>
        <taxon>Arundo</taxon>
    </lineage>
</organism>
<evidence type="ECO:0000313" key="1">
    <source>
        <dbReference type="EMBL" id="JAD97805.1"/>
    </source>
</evidence>
<sequence>MQKHNQTSEQILWIGDFIRGIKFSIEWVCLCQFMPTQFSYAFAHRSYCTCILLRDYQLQDKWP</sequence>
<dbReference type="AlphaFoldDB" id="A0A0A9EIW0"/>